<dbReference type="GO" id="GO:0016747">
    <property type="term" value="F:acyltransferase activity, transferring groups other than amino-acyl groups"/>
    <property type="evidence" value="ECO:0007669"/>
    <property type="project" value="InterPro"/>
</dbReference>
<dbReference type="PROSITE" id="PS51186">
    <property type="entry name" value="GNAT"/>
    <property type="match status" value="1"/>
</dbReference>
<feature type="domain" description="N-acetyltransferase" evidence="4">
    <location>
        <begin position="196"/>
        <end position="358"/>
    </location>
</feature>
<keyword evidence="1 5" id="KW-0808">Transferase</keyword>
<dbReference type="Gene3D" id="3.40.630.30">
    <property type="match status" value="1"/>
</dbReference>
<proteinExistence type="inferred from homology"/>
<name>A0A483K762_9ENTR</name>
<comment type="similarity">
    <text evidence="3">Belongs to the acetyltransferase family. RimJ subfamily.</text>
</comment>
<reference evidence="5" key="1">
    <citation type="submission" date="2019-01" db="EMBL/GenBank/DDBJ databases">
        <authorList>
            <person name="Lista F."/>
            <person name="Anselmo A."/>
        </authorList>
    </citation>
    <scope>NUCLEOTIDE SEQUENCE</scope>
    <source>
        <strain evidence="5">8S</strain>
    </source>
</reference>
<keyword evidence="2" id="KW-0012">Acyltransferase</keyword>
<evidence type="ECO:0000259" key="4">
    <source>
        <dbReference type="PROSITE" id="PS51186"/>
    </source>
</evidence>
<organism evidence="5">
    <name type="scientific">Klebsiella quasipneumoniae</name>
    <dbReference type="NCBI Taxonomy" id="1463165"/>
    <lineage>
        <taxon>Bacteria</taxon>
        <taxon>Pseudomonadati</taxon>
        <taxon>Pseudomonadota</taxon>
        <taxon>Gammaproteobacteria</taxon>
        <taxon>Enterobacterales</taxon>
        <taxon>Enterobacteriaceae</taxon>
        <taxon>Klebsiella/Raoultella group</taxon>
        <taxon>Klebsiella</taxon>
        <taxon>Klebsiella pneumoniae complex</taxon>
    </lineage>
</organism>
<dbReference type="EMBL" id="SDCO01000012">
    <property type="protein sequence ID" value="TCX59693.1"/>
    <property type="molecule type" value="Genomic_DNA"/>
</dbReference>
<gene>
    <name evidence="5" type="ORF">ETE84_19345</name>
</gene>
<dbReference type="PANTHER" id="PTHR43792:SF8">
    <property type="entry name" value="[RIBOSOMAL PROTEIN US5]-ALANINE N-ACETYLTRANSFERASE"/>
    <property type="match status" value="1"/>
</dbReference>
<evidence type="ECO:0000256" key="2">
    <source>
        <dbReference type="ARBA" id="ARBA00023315"/>
    </source>
</evidence>
<dbReference type="AlphaFoldDB" id="A0A483K762"/>
<dbReference type="InterPro" id="IPR016181">
    <property type="entry name" value="Acyl_CoA_acyltransferase"/>
</dbReference>
<dbReference type="Pfam" id="PF13302">
    <property type="entry name" value="Acetyltransf_3"/>
    <property type="match status" value="1"/>
</dbReference>
<comment type="caution">
    <text evidence="5">The sequence shown here is derived from an EMBL/GenBank/DDBJ whole genome shotgun (WGS) entry which is preliminary data.</text>
</comment>
<sequence>MNSEINSLGYENNIQTIPELHLFPEKKYKQGIPFIYHSESDKIIDQSCEARLSDETPNKKSFTHKIFVIRKCKPEHIGDIFLRPSENDDSSIILDINIHTPLGEKIKTGLFRKLSILLFEKYKTLRVETRILIDHHKIINSLILSGYTFAGISQKFNSNSELEEFAVFSLLKDQTNTGKSLLFPAVDSNIYRDEKIALRLAEPKDALCIWLEQSNPESSKWGLFETASLDEIKQKIRRCGLNSAVGPNILLTIIECSTGNAVGKIVIRNVVPPHVGDVGYGILPEYRGLGYAVRALNLLKKWAFNEAGYVRLELGVKEGNIASERVAQKGGFEFEGVRPGRLKNHDGSYSNEMHYFFLNPNVSYRKIGD</sequence>
<dbReference type="SUPFAM" id="SSF55729">
    <property type="entry name" value="Acyl-CoA N-acyltransferases (Nat)"/>
    <property type="match status" value="1"/>
</dbReference>
<dbReference type="PANTHER" id="PTHR43792">
    <property type="entry name" value="GNAT FAMILY, PUTATIVE (AFU_ORTHOLOGUE AFUA_3G00765)-RELATED-RELATED"/>
    <property type="match status" value="1"/>
</dbReference>
<dbReference type="InterPro" id="IPR000182">
    <property type="entry name" value="GNAT_dom"/>
</dbReference>
<evidence type="ECO:0000256" key="1">
    <source>
        <dbReference type="ARBA" id="ARBA00022679"/>
    </source>
</evidence>
<dbReference type="CDD" id="cd04301">
    <property type="entry name" value="NAT_SF"/>
    <property type="match status" value="1"/>
</dbReference>
<protein>
    <submittedName>
        <fullName evidence="5">N-acetyltransferase</fullName>
    </submittedName>
</protein>
<evidence type="ECO:0000313" key="5">
    <source>
        <dbReference type="EMBL" id="TCX59693.1"/>
    </source>
</evidence>
<dbReference type="InterPro" id="IPR051531">
    <property type="entry name" value="N-acetyltransferase"/>
</dbReference>
<evidence type="ECO:0000256" key="3">
    <source>
        <dbReference type="ARBA" id="ARBA00038502"/>
    </source>
</evidence>
<accession>A0A483K762</accession>